<feature type="non-terminal residue" evidence="1">
    <location>
        <position position="58"/>
    </location>
</feature>
<dbReference type="AlphaFoldDB" id="A0A0B6Y6V6"/>
<gene>
    <name evidence="1" type="primary">ORF13692</name>
</gene>
<protein>
    <submittedName>
        <fullName evidence="1">Uncharacterized protein</fullName>
    </submittedName>
</protein>
<proteinExistence type="predicted"/>
<name>A0A0B6Y6V6_9EUPU</name>
<evidence type="ECO:0000313" key="1">
    <source>
        <dbReference type="EMBL" id="CEK51546.1"/>
    </source>
</evidence>
<organism evidence="1">
    <name type="scientific">Arion vulgaris</name>
    <dbReference type="NCBI Taxonomy" id="1028688"/>
    <lineage>
        <taxon>Eukaryota</taxon>
        <taxon>Metazoa</taxon>
        <taxon>Spiralia</taxon>
        <taxon>Lophotrochozoa</taxon>
        <taxon>Mollusca</taxon>
        <taxon>Gastropoda</taxon>
        <taxon>Heterobranchia</taxon>
        <taxon>Euthyneura</taxon>
        <taxon>Panpulmonata</taxon>
        <taxon>Eupulmonata</taxon>
        <taxon>Stylommatophora</taxon>
        <taxon>Helicina</taxon>
        <taxon>Arionoidea</taxon>
        <taxon>Arionidae</taxon>
        <taxon>Arion</taxon>
    </lineage>
</organism>
<sequence>MRYLLQTKKTHKKRLRGKIMLSKQLQSVLCNIFHDLDRVETVNFIKLKCIISTVYLNV</sequence>
<dbReference type="EMBL" id="HACG01004681">
    <property type="protein sequence ID" value="CEK51546.1"/>
    <property type="molecule type" value="Transcribed_RNA"/>
</dbReference>
<reference evidence="1" key="1">
    <citation type="submission" date="2014-12" db="EMBL/GenBank/DDBJ databases">
        <title>Insight into the proteome of Arion vulgaris.</title>
        <authorList>
            <person name="Aradska J."/>
            <person name="Bulat T."/>
            <person name="Smidak R."/>
            <person name="Sarate P."/>
            <person name="Gangsoo J."/>
            <person name="Sialana F."/>
            <person name="Bilban M."/>
            <person name="Lubec G."/>
        </authorList>
    </citation>
    <scope>NUCLEOTIDE SEQUENCE</scope>
    <source>
        <tissue evidence="1">Skin</tissue>
    </source>
</reference>
<accession>A0A0B6Y6V6</accession>